<keyword evidence="5" id="KW-0963">Cytoplasm</keyword>
<evidence type="ECO:0000256" key="4">
    <source>
        <dbReference type="ARBA" id="ARBA00058118"/>
    </source>
</evidence>
<sequence length="290" mass="29287">MTESPCSSVPSVHAARVAFIGTGSMNESILAGVLASGKDPGTVIATVRRPERADELRDRYGITVYAAGDDDAANARAAEGADVVVLGVKPVGIEDMAREIAGALAPTAVVVSVAAAVTNAMIEAAMPAGQPVVRVMPNTPSRVQRGVLAVSPGASVTDEQTALVGGVLAGSGLVVTVPEEQQDAVSAISGSGPAYVFYLTEAITDAGVALGLDRALAGRLAEETVSGAGELMRATDDDAATLRRKVTSPNGTTEQAIATFDREGLRDIVAHGTANAAARAAAITQELRGS</sequence>
<dbReference type="RefSeq" id="WP_076702554.1">
    <property type="nucleotide sequence ID" value="NZ_MRDE01000018.1"/>
</dbReference>
<dbReference type="STRING" id="554083.BKD30_04300"/>
<dbReference type="InterPro" id="IPR036291">
    <property type="entry name" value="NAD(P)-bd_dom_sf"/>
</dbReference>
<evidence type="ECO:0000256" key="8">
    <source>
        <dbReference type="RuleBase" id="RU003903"/>
    </source>
</evidence>
<protein>
    <recommendedName>
        <fullName evidence="5 6">Pyrroline-5-carboxylate reductase</fullName>
        <shortName evidence="5">P5C reductase</shortName>
        <shortName evidence="5">P5CR</shortName>
        <ecNumber evidence="5 6">1.5.1.2</ecNumber>
    </recommendedName>
    <alternativeName>
        <fullName evidence="5">PCA reductase</fullName>
    </alternativeName>
</protein>
<gene>
    <name evidence="5" type="primary">proC</name>
    <name evidence="11" type="ORF">BKD30_04300</name>
</gene>
<dbReference type="EMBL" id="MRDE01000018">
    <property type="protein sequence ID" value="OMH26972.1"/>
    <property type="molecule type" value="Genomic_DNA"/>
</dbReference>
<evidence type="ECO:0000313" key="12">
    <source>
        <dbReference type="Proteomes" id="UP000187085"/>
    </source>
</evidence>
<name>A0A1R1LHJ1_9MICC</name>
<evidence type="ECO:0000259" key="9">
    <source>
        <dbReference type="Pfam" id="PF03807"/>
    </source>
</evidence>
<dbReference type="SUPFAM" id="SSF51735">
    <property type="entry name" value="NAD(P)-binding Rossmann-fold domains"/>
    <property type="match status" value="1"/>
</dbReference>
<comment type="subcellular location">
    <subcellularLocation>
        <location evidence="5">Cytoplasm</location>
    </subcellularLocation>
</comment>
<dbReference type="EC" id="1.5.1.2" evidence="5 6"/>
<dbReference type="InterPro" id="IPR028939">
    <property type="entry name" value="P5C_Rdtase_cat_N"/>
</dbReference>
<dbReference type="AlphaFoldDB" id="A0A1R1LHJ1"/>
<dbReference type="Gene3D" id="3.40.50.720">
    <property type="entry name" value="NAD(P)-binding Rossmann-like Domain"/>
    <property type="match status" value="1"/>
</dbReference>
<dbReference type="Pfam" id="PF14748">
    <property type="entry name" value="P5CR_dimer"/>
    <property type="match status" value="1"/>
</dbReference>
<evidence type="ECO:0000256" key="1">
    <source>
        <dbReference type="ARBA" id="ARBA00005525"/>
    </source>
</evidence>
<dbReference type="Proteomes" id="UP000187085">
    <property type="component" value="Unassembled WGS sequence"/>
</dbReference>
<evidence type="ECO:0000256" key="6">
    <source>
        <dbReference type="NCBIfam" id="TIGR00112"/>
    </source>
</evidence>
<evidence type="ECO:0000256" key="5">
    <source>
        <dbReference type="HAMAP-Rule" id="MF_01925"/>
    </source>
</evidence>
<dbReference type="PIRSF" id="PIRSF000193">
    <property type="entry name" value="Pyrrol-5-carb_rd"/>
    <property type="match status" value="1"/>
</dbReference>
<evidence type="ECO:0000256" key="2">
    <source>
        <dbReference type="ARBA" id="ARBA00022857"/>
    </source>
</evidence>
<feature type="binding site" evidence="7">
    <location>
        <begin position="20"/>
        <end position="25"/>
    </location>
    <ligand>
        <name>NADP(+)</name>
        <dbReference type="ChEBI" id="CHEBI:58349"/>
    </ligand>
</feature>
<dbReference type="UniPathway" id="UPA00098">
    <property type="reaction ID" value="UER00361"/>
</dbReference>
<feature type="binding site" evidence="7">
    <location>
        <position position="74"/>
    </location>
    <ligand>
        <name>NADPH</name>
        <dbReference type="ChEBI" id="CHEBI:57783"/>
    </ligand>
</feature>
<feature type="domain" description="Pyrroline-5-carboxylate reductase dimerisation" evidence="10">
    <location>
        <begin position="179"/>
        <end position="281"/>
    </location>
</feature>
<dbReference type="SUPFAM" id="SSF48179">
    <property type="entry name" value="6-phosphogluconate dehydrogenase C-terminal domain-like"/>
    <property type="match status" value="1"/>
</dbReference>
<proteinExistence type="inferred from homology"/>
<dbReference type="InterPro" id="IPR053790">
    <property type="entry name" value="P5CR-like_CS"/>
</dbReference>
<dbReference type="GO" id="GO:0055129">
    <property type="term" value="P:L-proline biosynthetic process"/>
    <property type="evidence" value="ECO:0007669"/>
    <property type="project" value="UniProtKB-UniRule"/>
</dbReference>
<comment type="function">
    <text evidence="4 5">Catalyzes the reduction of 1-pyrroline-5-carboxylate (PCA) to L-proline.</text>
</comment>
<dbReference type="PANTHER" id="PTHR11645">
    <property type="entry name" value="PYRROLINE-5-CARBOXYLATE REDUCTASE"/>
    <property type="match status" value="1"/>
</dbReference>
<dbReference type="OrthoDB" id="9805754at2"/>
<reference evidence="11 12" key="1">
    <citation type="submission" date="2016-12" db="EMBL/GenBank/DDBJ databases">
        <title>Draft genome of Tersicoccus phoenicis 1P05MA.</title>
        <authorList>
            <person name="Nakajima Y."/>
            <person name="Yoshizawa S."/>
            <person name="Nakamura K."/>
            <person name="Ogura Y."/>
            <person name="Hayashi T."/>
            <person name="Kogure K."/>
        </authorList>
    </citation>
    <scope>NUCLEOTIDE SEQUENCE [LARGE SCALE GENOMIC DNA]</scope>
    <source>
        <strain evidence="11 12">1p05MA</strain>
    </source>
</reference>
<dbReference type="InterPro" id="IPR000304">
    <property type="entry name" value="Pyrroline-COOH_reductase"/>
</dbReference>
<evidence type="ECO:0000313" key="11">
    <source>
        <dbReference type="EMBL" id="OMH26972.1"/>
    </source>
</evidence>
<keyword evidence="12" id="KW-1185">Reference proteome</keyword>
<comment type="catalytic activity">
    <reaction evidence="5 8">
        <text>L-proline + NADP(+) = (S)-1-pyrroline-5-carboxylate + NADPH + 2 H(+)</text>
        <dbReference type="Rhea" id="RHEA:14109"/>
        <dbReference type="ChEBI" id="CHEBI:15378"/>
        <dbReference type="ChEBI" id="CHEBI:17388"/>
        <dbReference type="ChEBI" id="CHEBI:57783"/>
        <dbReference type="ChEBI" id="CHEBI:58349"/>
        <dbReference type="ChEBI" id="CHEBI:60039"/>
        <dbReference type="EC" id="1.5.1.2"/>
    </reaction>
</comment>
<keyword evidence="2 5" id="KW-0521">NADP</keyword>
<dbReference type="GO" id="GO:0004735">
    <property type="term" value="F:pyrroline-5-carboxylate reductase activity"/>
    <property type="evidence" value="ECO:0007669"/>
    <property type="project" value="UniProtKB-UniRule"/>
</dbReference>
<comment type="caution">
    <text evidence="11">The sequence shown here is derived from an EMBL/GenBank/DDBJ whole genome shotgun (WGS) entry which is preliminary data.</text>
</comment>
<dbReference type="Gene3D" id="1.10.3730.10">
    <property type="entry name" value="ProC C-terminal domain-like"/>
    <property type="match status" value="1"/>
</dbReference>
<comment type="similarity">
    <text evidence="1 5 8">Belongs to the pyrroline-5-carboxylate reductase family.</text>
</comment>
<dbReference type="Pfam" id="PF03807">
    <property type="entry name" value="F420_oxidored"/>
    <property type="match status" value="1"/>
</dbReference>
<dbReference type="FunFam" id="1.10.3730.10:FF:000001">
    <property type="entry name" value="Pyrroline-5-carboxylate reductase"/>
    <property type="match status" value="1"/>
</dbReference>
<evidence type="ECO:0000256" key="3">
    <source>
        <dbReference type="ARBA" id="ARBA00023002"/>
    </source>
</evidence>
<comment type="pathway">
    <text evidence="5 8">Amino-acid biosynthesis; L-proline biosynthesis; L-proline from L-glutamate 5-semialdehyde: step 1/1.</text>
</comment>
<keyword evidence="5 8" id="KW-0028">Amino-acid biosynthesis</keyword>
<evidence type="ECO:0000256" key="7">
    <source>
        <dbReference type="PIRSR" id="PIRSR000193-1"/>
    </source>
</evidence>
<dbReference type="InterPro" id="IPR008927">
    <property type="entry name" value="6-PGluconate_DH-like_C_sf"/>
</dbReference>
<dbReference type="PANTHER" id="PTHR11645:SF0">
    <property type="entry name" value="PYRROLINE-5-CARBOXYLATE REDUCTASE 3"/>
    <property type="match status" value="1"/>
</dbReference>
<dbReference type="InterPro" id="IPR029036">
    <property type="entry name" value="P5CR_dimer"/>
</dbReference>
<dbReference type="HAMAP" id="MF_01925">
    <property type="entry name" value="P5C_reductase"/>
    <property type="match status" value="1"/>
</dbReference>
<accession>A0A1R1LHJ1</accession>
<evidence type="ECO:0000259" key="10">
    <source>
        <dbReference type="Pfam" id="PF14748"/>
    </source>
</evidence>
<keyword evidence="3 5" id="KW-0560">Oxidoreductase</keyword>
<feature type="domain" description="Pyrroline-5-carboxylate reductase catalytic N-terminal" evidence="9">
    <location>
        <begin position="16"/>
        <end position="115"/>
    </location>
</feature>
<organism evidence="11 12">
    <name type="scientific">Tersicoccus phoenicis</name>
    <dbReference type="NCBI Taxonomy" id="554083"/>
    <lineage>
        <taxon>Bacteria</taxon>
        <taxon>Bacillati</taxon>
        <taxon>Actinomycetota</taxon>
        <taxon>Actinomycetes</taxon>
        <taxon>Micrococcales</taxon>
        <taxon>Micrococcaceae</taxon>
        <taxon>Tersicoccus</taxon>
    </lineage>
</organism>
<dbReference type="GO" id="GO:0005737">
    <property type="term" value="C:cytoplasm"/>
    <property type="evidence" value="ECO:0007669"/>
    <property type="project" value="UniProtKB-SubCell"/>
</dbReference>
<dbReference type="PROSITE" id="PS00521">
    <property type="entry name" value="P5CR"/>
    <property type="match status" value="1"/>
</dbReference>
<keyword evidence="5 8" id="KW-0641">Proline biosynthesis</keyword>
<comment type="catalytic activity">
    <reaction evidence="5">
        <text>L-proline + NAD(+) = (S)-1-pyrroline-5-carboxylate + NADH + 2 H(+)</text>
        <dbReference type="Rhea" id="RHEA:14105"/>
        <dbReference type="ChEBI" id="CHEBI:15378"/>
        <dbReference type="ChEBI" id="CHEBI:17388"/>
        <dbReference type="ChEBI" id="CHEBI:57540"/>
        <dbReference type="ChEBI" id="CHEBI:57945"/>
        <dbReference type="ChEBI" id="CHEBI:60039"/>
        <dbReference type="EC" id="1.5.1.2"/>
    </reaction>
</comment>
<dbReference type="NCBIfam" id="TIGR00112">
    <property type="entry name" value="proC"/>
    <property type="match status" value="1"/>
</dbReference>